<dbReference type="GO" id="GO:0005975">
    <property type="term" value="P:carbohydrate metabolic process"/>
    <property type="evidence" value="ECO:0007669"/>
    <property type="project" value="InterPro"/>
</dbReference>
<dbReference type="PROSITE" id="PS60000">
    <property type="entry name" value="CHITOSANASE_46_80"/>
    <property type="match status" value="1"/>
</dbReference>
<proteinExistence type="predicted"/>
<dbReference type="CDD" id="cd00978">
    <property type="entry name" value="chitosanase_GH46"/>
    <property type="match status" value="1"/>
</dbReference>
<evidence type="ECO:0000313" key="1">
    <source>
        <dbReference type="EMBL" id="XBM95129.1"/>
    </source>
</evidence>
<gene>
    <name evidence="1" type="ORF">Scarif_00020</name>
</gene>
<dbReference type="InterPro" id="IPR023099">
    <property type="entry name" value="Glyco_hydro_46_N"/>
</dbReference>
<accession>A0AAU7GYE3</accession>
<dbReference type="Gene3D" id="1.20.141.10">
    <property type="entry name" value="Chitosanase, subunit A, domain 1"/>
    <property type="match status" value="1"/>
</dbReference>
<dbReference type="InterPro" id="IPR023346">
    <property type="entry name" value="Lysozyme-like_dom_sf"/>
</dbReference>
<dbReference type="EMBL" id="PP750868">
    <property type="protein sequence ID" value="XBM95129.1"/>
    <property type="molecule type" value="Genomic_DNA"/>
</dbReference>
<dbReference type="InterPro" id="IPR000400">
    <property type="entry name" value="Glyco_hydro_46"/>
</dbReference>
<protein>
    <recommendedName>
        <fullName evidence="2">Glycoside hydrolase</fullName>
    </recommendedName>
</protein>
<dbReference type="SUPFAM" id="SSF53955">
    <property type="entry name" value="Lysozyme-like"/>
    <property type="match status" value="1"/>
</dbReference>
<dbReference type="Gene3D" id="3.30.386.10">
    <property type="entry name" value="Chitosanase, subunit A, domain 2"/>
    <property type="match status" value="1"/>
</dbReference>
<dbReference type="Pfam" id="PF01374">
    <property type="entry name" value="Glyco_hydro_46"/>
    <property type="match status" value="1"/>
</dbReference>
<name>A0AAU7GYE3_9CAUD</name>
<organism evidence="1">
    <name type="scientific">Streptomyces phage Scarif</name>
    <dbReference type="NCBI Taxonomy" id="3158858"/>
    <lineage>
        <taxon>Viruses</taxon>
        <taxon>Duplodnaviria</taxon>
        <taxon>Heunggongvirae</taxon>
        <taxon>Uroviricota</taxon>
        <taxon>Caudoviricetes</taxon>
    </lineage>
</organism>
<dbReference type="GO" id="GO:0016977">
    <property type="term" value="F:chitosanase activity"/>
    <property type="evidence" value="ECO:0007669"/>
    <property type="project" value="InterPro"/>
</dbReference>
<sequence>MAYSQDLIDDFNTDPLDETVRWDITQGPGTSQSGGFLKQSAVSDYPRIEAQKFFDISKGILAAKLSHTGSPTGATEIYVGAHDGAGNAISCLGAVSGSYLTFQPTGAAIFSDEVIIDETVGVGPSWMPGAWWGLGNMGPDNVIHMYNSADGQVWNEMARCTVGGTFNKTHAAILFMTGVWENTSTWVTQWDDASFWEYIPDAGQTIKVRENGIWVPAKPKVRASGAWVDAAGKIKVRAGGAWVLPVGGGNPTPIVSAGSTAVIDSASVFSRTATESDNGSPITSRSWEIVSGPLGAGTVIGDTASLTWLPGSSPEGTTDIRQPVCQEMAFELTSTAENSTTDWTTAYNYIEDIGDDRGYTGGLVGFTSATGDMLICVEKYTEENPGNALAVYIPGLETCAAVGFGPDASTAAETNLGPGFLTAWADAADNDPIFRKVQRDLRKSMYWDDCLTQALADEVGPLGLALHYDILVNHGIGNDSQSYGGIIAAARASSTPPPSAGGDEGAYLTKLCDLRDAVLVDWGDFDPEGRSSMFRSLIDAGKFDLLGVISWEVYTEPFSFERPDPPVDARIGDYVLRYSATNDAGTSTADVTVTVEP</sequence>
<evidence type="ECO:0008006" key="2">
    <source>
        <dbReference type="Google" id="ProtNLM"/>
    </source>
</evidence>
<reference evidence="1" key="1">
    <citation type="submission" date="2024-05" db="EMBL/GenBank/DDBJ databases">
        <title>Isolation and characterization of the new Streptomyces phages Kamino, Geonosis, Abafar and Scarif infecting a broad range of host species.</title>
        <authorList>
            <person name="Rackow B."/>
            <person name="Rolland C."/>
            <person name="Mohnen I."/>
            <person name="Wittmann J."/>
            <person name="Muesken M."/>
            <person name="Overmann J."/>
            <person name="Frunzke J."/>
        </authorList>
    </citation>
    <scope>NUCLEOTIDE SEQUENCE</scope>
</reference>
<dbReference type="GO" id="GO:0005576">
    <property type="term" value="C:extracellular region"/>
    <property type="evidence" value="ECO:0007669"/>
    <property type="project" value="InterPro"/>
</dbReference>